<accession>A0A7J9LYD2</accession>
<name>A0A7J9LYD2_GOSSC</name>
<dbReference type="GO" id="GO:0048367">
    <property type="term" value="P:shoot system development"/>
    <property type="evidence" value="ECO:0007669"/>
    <property type="project" value="InterPro"/>
</dbReference>
<protein>
    <submittedName>
        <fullName evidence="1">Uncharacterized protein</fullName>
    </submittedName>
</protein>
<sequence length="77" mass="9098">MVESKSSRWLLVLKLMHQKKVMCEEEQKVNKIFTAEVAVHSCIKFENMKHVENVQKEFQSLELSIQDLEEGLETFSR</sequence>
<evidence type="ECO:0000313" key="1">
    <source>
        <dbReference type="EMBL" id="MBA0863577.1"/>
    </source>
</evidence>
<proteinExistence type="predicted"/>
<keyword evidence="2" id="KW-1185">Reference proteome</keyword>
<gene>
    <name evidence="1" type="ORF">Goshw_023217</name>
</gene>
<reference evidence="1 2" key="1">
    <citation type="journal article" date="2019" name="Genome Biol. Evol.">
        <title>Insights into the evolution of the New World diploid cottons (Gossypium, subgenus Houzingenia) based on genome sequencing.</title>
        <authorList>
            <person name="Grover C.E."/>
            <person name="Arick M.A. 2nd"/>
            <person name="Thrash A."/>
            <person name="Conover J.L."/>
            <person name="Sanders W.S."/>
            <person name="Peterson D.G."/>
            <person name="Frelichowski J.E."/>
            <person name="Scheffler J.A."/>
            <person name="Scheffler B.E."/>
            <person name="Wendel J.F."/>
        </authorList>
    </citation>
    <scope>NUCLEOTIDE SEQUENCE [LARGE SCALE GENOMIC DNA]</scope>
    <source>
        <strain evidence="1">1</strain>
        <tissue evidence="1">Leaf</tissue>
    </source>
</reference>
<feature type="non-terminal residue" evidence="1">
    <location>
        <position position="77"/>
    </location>
</feature>
<dbReference type="InterPro" id="IPR004320">
    <property type="entry name" value="BPS1_pln"/>
</dbReference>
<dbReference type="OrthoDB" id="1887724at2759"/>
<dbReference type="EMBL" id="JABFAF010000008">
    <property type="protein sequence ID" value="MBA0863577.1"/>
    <property type="molecule type" value="Genomic_DNA"/>
</dbReference>
<dbReference type="AlphaFoldDB" id="A0A7J9LYD2"/>
<dbReference type="Pfam" id="PF03087">
    <property type="entry name" value="BPS1"/>
    <property type="match status" value="1"/>
</dbReference>
<dbReference type="GO" id="GO:0048364">
    <property type="term" value="P:root development"/>
    <property type="evidence" value="ECO:0007669"/>
    <property type="project" value="InterPro"/>
</dbReference>
<comment type="caution">
    <text evidence="1">The sequence shown here is derived from an EMBL/GenBank/DDBJ whole genome shotgun (WGS) entry which is preliminary data.</text>
</comment>
<organism evidence="1 2">
    <name type="scientific">Gossypium schwendimanii</name>
    <name type="common">Cotton</name>
    <dbReference type="NCBI Taxonomy" id="34291"/>
    <lineage>
        <taxon>Eukaryota</taxon>
        <taxon>Viridiplantae</taxon>
        <taxon>Streptophyta</taxon>
        <taxon>Embryophyta</taxon>
        <taxon>Tracheophyta</taxon>
        <taxon>Spermatophyta</taxon>
        <taxon>Magnoliopsida</taxon>
        <taxon>eudicotyledons</taxon>
        <taxon>Gunneridae</taxon>
        <taxon>Pentapetalae</taxon>
        <taxon>rosids</taxon>
        <taxon>malvids</taxon>
        <taxon>Malvales</taxon>
        <taxon>Malvaceae</taxon>
        <taxon>Malvoideae</taxon>
        <taxon>Gossypium</taxon>
    </lineage>
</organism>
<evidence type="ECO:0000313" key="2">
    <source>
        <dbReference type="Proteomes" id="UP000593576"/>
    </source>
</evidence>
<dbReference type="Proteomes" id="UP000593576">
    <property type="component" value="Unassembled WGS sequence"/>
</dbReference>